<feature type="compositionally biased region" description="Polar residues" evidence="9">
    <location>
        <begin position="697"/>
        <end position="708"/>
    </location>
</feature>
<dbReference type="GO" id="GO:0061484">
    <property type="term" value="P:hematopoietic stem cell homeostasis"/>
    <property type="evidence" value="ECO:0007669"/>
    <property type="project" value="UniProtKB-ARBA"/>
</dbReference>
<keyword evidence="8" id="KW-0539">Nucleus</keyword>
<dbReference type="GO" id="GO:0005694">
    <property type="term" value="C:chromosome"/>
    <property type="evidence" value="ECO:0007669"/>
    <property type="project" value="UniProtKB-SubCell"/>
</dbReference>
<keyword evidence="5" id="KW-0488">Methylation</keyword>
<dbReference type="Proteomes" id="UP000261540">
    <property type="component" value="Unplaced"/>
</dbReference>
<evidence type="ECO:0000256" key="1">
    <source>
        <dbReference type="ARBA" id="ARBA00004123"/>
    </source>
</evidence>
<feature type="compositionally biased region" description="Basic and acidic residues" evidence="9">
    <location>
        <begin position="211"/>
        <end position="225"/>
    </location>
</feature>
<evidence type="ECO:0000256" key="4">
    <source>
        <dbReference type="ARBA" id="ARBA00022454"/>
    </source>
</evidence>
<evidence type="ECO:0000256" key="6">
    <source>
        <dbReference type="ARBA" id="ARBA00022490"/>
    </source>
</evidence>
<evidence type="ECO:0000256" key="9">
    <source>
        <dbReference type="SAM" id="MobiDB-lite"/>
    </source>
</evidence>
<evidence type="ECO:0000256" key="8">
    <source>
        <dbReference type="ARBA" id="ARBA00023242"/>
    </source>
</evidence>
<dbReference type="GO" id="GO:0005737">
    <property type="term" value="C:cytoplasm"/>
    <property type="evidence" value="ECO:0007669"/>
    <property type="project" value="UniProtKB-SubCell"/>
</dbReference>
<evidence type="ECO:0000256" key="3">
    <source>
        <dbReference type="ARBA" id="ARBA00004496"/>
    </source>
</evidence>
<feature type="region of interest" description="Disordered" evidence="9">
    <location>
        <begin position="488"/>
        <end position="521"/>
    </location>
</feature>
<feature type="compositionally biased region" description="Low complexity" evidence="9">
    <location>
        <begin position="771"/>
        <end position="800"/>
    </location>
</feature>
<proteinExistence type="predicted"/>
<reference evidence="11" key="2">
    <citation type="submission" date="2025-09" db="UniProtKB">
        <authorList>
            <consortium name="Ensembl"/>
        </authorList>
    </citation>
    <scope>IDENTIFICATION</scope>
</reference>
<feature type="region of interest" description="Disordered" evidence="9">
    <location>
        <begin position="397"/>
        <end position="416"/>
    </location>
</feature>
<dbReference type="InterPro" id="IPR009060">
    <property type="entry name" value="UBA-like_sf"/>
</dbReference>
<feature type="region of interest" description="Disordered" evidence="9">
    <location>
        <begin position="619"/>
        <end position="679"/>
    </location>
</feature>
<sequence length="1138" mass="118029">MMTSVGHSQARTSLEATPSQAQTKQRPQATAEQIRLAQMISDCSDTDFEEKVKQLVDITGKNQDESMIALHDCNGDVNRAINVLFEGSLDTDSWEMVGKKKSVSGQKEIVQAEENGKENRDHGEEKETARRRGAPSRRGRGASRGRGGHAQENGLDGSKGTGAEHGRRGKNRGRGGPGRRGGRFSALAMGQSDKGTRYDLSGDESTFNPADYREPKAAGGAWDRRSCAEPEAGNRLLFSGVEAESSSRRFDTTPATWRTATEDWAEDLETKVFTAASVASVSPAPPAFSIAAGQRIDLAVLLGKPTPSSSTQAEPVPRDASRPPAPSQPLVFSSSQQGTPLVQTAPSAPCGKSMAGLLSKSFGEVGEPKTTCTGSTSGPQFLEQYKMAQALVQLAAQHTQMGSPSSASSWETRSSLGQYDRKSQLDPLLRDPFTKHPAYQSSGSTASSVVEAFLQDKPSSSSSGSTSLPPQTSSVLAARSLPPVSRVVQSPGQQVFHGSSSPQLQQHRLRQQKKKSSISTKIPSLAVEMPASADMSGLSLQFGALQFGSEPVIAENDSTLARSSPCSQVQTSLYSSASSESAPSISSQDQGYQGGGGASFPPQVAVAVGGAAFDQRATQNQWYPTSVSSSPKKDMQPIKNGFNSRQTGQVLEGAAGPTLSGRAVSDPVSPLPVSSTAPSVEGTVELHSVPLVQPQHSTTVPAQQSGVPSSSSTSSSAHSSATILLNPSVDSESGLHSSFPSSVSLSTANPHLGTTSAVSGLPVALGVPLASSSSSSSGVHTTSNTSSSRSLVASSAKVPTNLPPGVPPLLPNPYMLTPGLLHPYPPQVYSYDDLQMLQTRIPLDYYSIPIASPTTALAGREGSLASSPYSAGELSKFGRGDASSPAPANSLPQTQPTQAQHGTQQPFLSPALPPGYSYTGLPYYAGLPSLASPFQYSPAVFPVTPASSKQHSVNIGVGASARSFQQPSGYSSHGYGPGYEELGQTSGSGEFCKGGYGSVVAAAAASAQGKPASTVSGPGVGVSVASSNTGVPDISGSVYTKTQSLEKPAFHAAAAAPFGLPSALGSGGPISPASAATYPAAPFMHVLTPHQQPYSQILHHHLQQDAQGATAQRTQGSSIQQKSQGSKSAYNSYSWGTN</sequence>
<evidence type="ECO:0000256" key="5">
    <source>
        <dbReference type="ARBA" id="ARBA00022481"/>
    </source>
</evidence>
<dbReference type="Pfam" id="PF12478">
    <property type="entry name" value="UBAP2-Lig"/>
    <property type="match status" value="1"/>
</dbReference>
<dbReference type="Gene3D" id="1.10.8.10">
    <property type="entry name" value="DNA helicase RuvA subunit, C-terminal domain"/>
    <property type="match status" value="1"/>
</dbReference>
<feature type="compositionally biased region" description="Low complexity" evidence="9">
    <location>
        <begin position="664"/>
        <end position="675"/>
    </location>
</feature>
<evidence type="ECO:0000313" key="11">
    <source>
        <dbReference type="Ensembl" id="ENSPKIP00000033634.1"/>
    </source>
</evidence>
<feature type="compositionally biased region" description="Low complexity" evidence="9">
    <location>
        <begin position="572"/>
        <end position="591"/>
    </location>
</feature>
<feature type="region of interest" description="Disordered" evidence="9">
    <location>
        <begin position="1"/>
        <end position="28"/>
    </location>
</feature>
<feature type="compositionally biased region" description="Polar residues" evidence="9">
    <location>
        <begin position="1129"/>
        <end position="1138"/>
    </location>
</feature>
<feature type="compositionally biased region" description="Low complexity" evidence="9">
    <location>
        <begin position="709"/>
        <end position="721"/>
    </location>
</feature>
<feature type="compositionally biased region" description="Polar residues" evidence="9">
    <location>
        <begin position="619"/>
        <end position="630"/>
    </location>
</feature>
<keyword evidence="6" id="KW-0963">Cytoplasm</keyword>
<feature type="compositionally biased region" description="Basic residues" evidence="9">
    <location>
        <begin position="131"/>
        <end position="147"/>
    </location>
</feature>
<organism evidence="11 12">
    <name type="scientific">Paramormyrops kingsleyae</name>
    <dbReference type="NCBI Taxonomy" id="1676925"/>
    <lineage>
        <taxon>Eukaryota</taxon>
        <taxon>Metazoa</taxon>
        <taxon>Chordata</taxon>
        <taxon>Craniata</taxon>
        <taxon>Vertebrata</taxon>
        <taxon>Euteleostomi</taxon>
        <taxon>Actinopterygii</taxon>
        <taxon>Neopterygii</taxon>
        <taxon>Teleostei</taxon>
        <taxon>Osteoglossocephala</taxon>
        <taxon>Osteoglossomorpha</taxon>
        <taxon>Osteoglossiformes</taxon>
        <taxon>Mormyridae</taxon>
        <taxon>Paramormyrops</taxon>
    </lineage>
</organism>
<evidence type="ECO:0000313" key="12">
    <source>
        <dbReference type="Proteomes" id="UP000261540"/>
    </source>
</evidence>
<dbReference type="SMART" id="SM00165">
    <property type="entry name" value="UBA"/>
    <property type="match status" value="1"/>
</dbReference>
<dbReference type="InterPro" id="IPR015940">
    <property type="entry name" value="UBA"/>
</dbReference>
<evidence type="ECO:0000256" key="7">
    <source>
        <dbReference type="ARBA" id="ARBA00022553"/>
    </source>
</evidence>
<dbReference type="STRING" id="1676925.ENSPKIP00000033634"/>
<protein>
    <submittedName>
        <fullName evidence="11">Ubiquitin associated protein 2 like</fullName>
    </submittedName>
</protein>
<dbReference type="InterPro" id="IPR051833">
    <property type="entry name" value="TC-DDR_regulator"/>
</dbReference>
<feature type="region of interest" description="Disordered" evidence="9">
    <location>
        <begin position="697"/>
        <end position="721"/>
    </location>
</feature>
<feature type="region of interest" description="Disordered" evidence="9">
    <location>
        <begin position="572"/>
        <end position="598"/>
    </location>
</feature>
<keyword evidence="4" id="KW-0158">Chromosome</keyword>
<feature type="compositionally biased region" description="Low complexity" evidence="9">
    <location>
        <begin position="1115"/>
        <end position="1128"/>
    </location>
</feature>
<dbReference type="SUPFAM" id="SSF46934">
    <property type="entry name" value="UBA-like"/>
    <property type="match status" value="1"/>
</dbReference>
<feature type="domain" description="UBA" evidence="10">
    <location>
        <begin position="48"/>
        <end position="86"/>
    </location>
</feature>
<dbReference type="FunFam" id="1.10.8.10:FF:000004">
    <property type="entry name" value="ubiquitin-associated protein 2-like isoform X1"/>
    <property type="match status" value="1"/>
</dbReference>
<dbReference type="InterPro" id="IPR022166">
    <property type="entry name" value="UBAP2/Lig"/>
</dbReference>
<evidence type="ECO:0000259" key="10">
    <source>
        <dbReference type="SMART" id="SM00165"/>
    </source>
</evidence>
<feature type="region of interest" description="Disordered" evidence="9">
    <location>
        <begin position="875"/>
        <end position="909"/>
    </location>
</feature>
<accession>A0A3B3SSE8</accession>
<feature type="region of interest" description="Disordered" evidence="9">
    <location>
        <begin position="99"/>
        <end position="225"/>
    </location>
</feature>
<feature type="region of interest" description="Disordered" evidence="9">
    <location>
        <begin position="771"/>
        <end position="805"/>
    </location>
</feature>
<dbReference type="GO" id="GO:0005634">
    <property type="term" value="C:nucleus"/>
    <property type="evidence" value="ECO:0007669"/>
    <property type="project" value="UniProtKB-SubCell"/>
</dbReference>
<comment type="subcellular location">
    <subcellularLocation>
        <location evidence="2">Chromosome</location>
    </subcellularLocation>
    <subcellularLocation>
        <location evidence="3">Cytoplasm</location>
    </subcellularLocation>
    <subcellularLocation>
        <location evidence="1">Nucleus</location>
    </subcellularLocation>
</comment>
<feature type="compositionally biased region" description="Polar residues" evidence="9">
    <location>
        <begin position="1104"/>
        <end position="1114"/>
    </location>
</feature>
<dbReference type="GeneTree" id="ENSGT00390000003453"/>
<dbReference type="Ensembl" id="ENSPKIT00000014526.1">
    <property type="protein sequence ID" value="ENSPKIP00000033634.1"/>
    <property type="gene ID" value="ENSPKIG00000013269.1"/>
</dbReference>
<feature type="compositionally biased region" description="Polar residues" evidence="9">
    <location>
        <begin position="330"/>
        <end position="346"/>
    </location>
</feature>
<feature type="region of interest" description="Disordered" evidence="9">
    <location>
        <begin position="304"/>
        <end position="349"/>
    </location>
</feature>
<feature type="compositionally biased region" description="Basic residues" evidence="9">
    <location>
        <begin position="507"/>
        <end position="516"/>
    </location>
</feature>
<dbReference type="PANTHER" id="PTHR16308:SF18">
    <property type="entry name" value="UBIQUITIN-ASSOCIATED PROTEIN 2-LIKE"/>
    <property type="match status" value="1"/>
</dbReference>
<dbReference type="AlphaFoldDB" id="A0A3B3SSE8"/>
<feature type="compositionally biased region" description="Basic and acidic residues" evidence="9">
    <location>
        <begin position="114"/>
        <end position="130"/>
    </location>
</feature>
<dbReference type="CDD" id="cd14277">
    <property type="entry name" value="UBA_UBP2_like"/>
    <property type="match status" value="1"/>
</dbReference>
<name>A0A3B3SSE8_9TELE</name>
<dbReference type="PANTHER" id="PTHR16308">
    <property type="entry name" value="UBIQUITIN ASSOCIATED PROTEIN 2-LIKE/LINGERER"/>
    <property type="match status" value="1"/>
</dbReference>
<feature type="compositionally biased region" description="Polar residues" evidence="9">
    <location>
        <begin position="488"/>
        <end position="498"/>
    </location>
</feature>
<feature type="region of interest" description="Disordered" evidence="9">
    <location>
        <begin position="1102"/>
        <end position="1138"/>
    </location>
</feature>
<evidence type="ECO:0000256" key="2">
    <source>
        <dbReference type="ARBA" id="ARBA00004286"/>
    </source>
</evidence>
<keyword evidence="12" id="KW-1185">Reference proteome</keyword>
<feature type="compositionally biased region" description="Polar residues" evidence="9">
    <location>
        <begin position="886"/>
        <end position="907"/>
    </location>
</feature>
<reference evidence="11" key="1">
    <citation type="submission" date="2025-08" db="UniProtKB">
        <authorList>
            <consortium name="Ensembl"/>
        </authorList>
    </citation>
    <scope>IDENTIFICATION</scope>
</reference>
<keyword evidence="7" id="KW-0597">Phosphoprotein</keyword>